<sequence length="198" mass="21694">MSDTSPGRLVLLRHGETQWSREGRHTGITDVPLTDVGRSRARAGGQRLTELAIDPVLVLSSDLRRARDTAEIAGLTARVDPDLREWDYGAYEGRSTADIRQESGTDWDVFRDGVVPGTTPGETVEEVAARASRVPARVRPPTERGDVVPVGHGHTSRIPATVWLRTSPRLAAQLTLDPARLSVLGHHREDPCIVSWNC</sequence>
<reference evidence="1" key="1">
    <citation type="submission" date="2021-11" db="EMBL/GenBank/DDBJ databases">
        <title>Study of the species diversity of bacterial strains isolated from a unique natural object - Shulgan-Tash cave (Bashkiria).</title>
        <authorList>
            <person name="Sazanova A.L."/>
            <person name="Chirak E.R."/>
            <person name="Safronova V.I."/>
        </authorList>
    </citation>
    <scope>NUCLEOTIDE SEQUENCE</scope>
    <source>
        <strain evidence="1">P1</strain>
    </source>
</reference>
<accession>A0AC61U8X6</accession>
<dbReference type="Proteomes" id="UP001059663">
    <property type="component" value="Chromosome"/>
</dbReference>
<evidence type="ECO:0000313" key="2">
    <source>
        <dbReference type="Proteomes" id="UP001059663"/>
    </source>
</evidence>
<proteinExistence type="predicted"/>
<dbReference type="EMBL" id="CP087977">
    <property type="protein sequence ID" value="UUZ46191.1"/>
    <property type="molecule type" value="Genomic_DNA"/>
</dbReference>
<organism evidence="1 2">
    <name type="scientific">Janibacter limosus</name>
    <dbReference type="NCBI Taxonomy" id="53458"/>
    <lineage>
        <taxon>Bacteria</taxon>
        <taxon>Bacillati</taxon>
        <taxon>Actinomycetota</taxon>
        <taxon>Actinomycetes</taxon>
        <taxon>Micrococcales</taxon>
        <taxon>Intrasporangiaceae</taxon>
        <taxon>Janibacter</taxon>
    </lineage>
</organism>
<evidence type="ECO:0000313" key="1">
    <source>
        <dbReference type="EMBL" id="UUZ46191.1"/>
    </source>
</evidence>
<name>A0AC61U8X6_9MICO</name>
<gene>
    <name evidence="1" type="ORF">LP422_10570</name>
</gene>
<protein>
    <submittedName>
        <fullName evidence="1">Histidine phosphatase family protein</fullName>
    </submittedName>
</protein>